<dbReference type="InterPro" id="IPR045229">
    <property type="entry name" value="TPP_enz"/>
</dbReference>
<keyword evidence="5 11" id="KW-0028">Amino-acid biosynthesis</keyword>
<evidence type="ECO:0000259" key="14">
    <source>
        <dbReference type="Pfam" id="PF02775"/>
    </source>
</evidence>
<dbReference type="PANTHER" id="PTHR18968">
    <property type="entry name" value="THIAMINE PYROPHOSPHATE ENZYMES"/>
    <property type="match status" value="1"/>
</dbReference>
<evidence type="ECO:0000313" key="16">
    <source>
        <dbReference type="EMBL" id="OAM88227.1"/>
    </source>
</evidence>
<keyword evidence="7 11" id="KW-0479">Metal-binding</keyword>
<dbReference type="GO" id="GO:0030976">
    <property type="term" value="F:thiamine pyrophosphate binding"/>
    <property type="evidence" value="ECO:0007669"/>
    <property type="project" value="UniProtKB-UniRule"/>
</dbReference>
<dbReference type="EMBL" id="LRRQ01000141">
    <property type="protein sequence ID" value="OAM88227.1"/>
    <property type="molecule type" value="Genomic_DNA"/>
</dbReference>
<dbReference type="CDD" id="cd02015">
    <property type="entry name" value="TPP_AHAS"/>
    <property type="match status" value="1"/>
</dbReference>
<keyword evidence="17" id="KW-1185">Reference proteome</keyword>
<dbReference type="InterPro" id="IPR011766">
    <property type="entry name" value="TPP_enzyme_TPP-bd"/>
</dbReference>
<dbReference type="Pfam" id="PF02775">
    <property type="entry name" value="TPP_enzyme_C"/>
    <property type="match status" value="1"/>
</dbReference>
<dbReference type="Pfam" id="PF00205">
    <property type="entry name" value="TPP_enzyme_M"/>
    <property type="match status" value="1"/>
</dbReference>
<evidence type="ECO:0000313" key="17">
    <source>
        <dbReference type="Proteomes" id="UP000078486"/>
    </source>
</evidence>
<evidence type="ECO:0000256" key="4">
    <source>
        <dbReference type="ARBA" id="ARBA00013145"/>
    </source>
</evidence>
<evidence type="ECO:0000256" key="12">
    <source>
        <dbReference type="SAM" id="MobiDB-lite"/>
    </source>
</evidence>
<dbReference type="EC" id="2.2.1.6" evidence="4 11"/>
<comment type="cofactor">
    <cofactor evidence="11">
        <name>Mg(2+)</name>
        <dbReference type="ChEBI" id="CHEBI:18420"/>
    </cofactor>
    <text evidence="11">Binds 1 Mg(2+) ion per subunit.</text>
</comment>
<feature type="domain" description="Thiamine pyrophosphate enzyme TPP-binding" evidence="14">
    <location>
        <begin position="417"/>
        <end position="578"/>
    </location>
</feature>
<dbReference type="SUPFAM" id="SSF52467">
    <property type="entry name" value="DHS-like NAD/FAD-binding domain"/>
    <property type="match status" value="1"/>
</dbReference>
<gene>
    <name evidence="16" type="ORF">AW736_18045</name>
</gene>
<dbReference type="InterPro" id="IPR029061">
    <property type="entry name" value="THDP-binding"/>
</dbReference>
<organism evidence="16 17">
    <name type="scientific">Termitidicoccus mucosus</name>
    <dbReference type="NCBI Taxonomy" id="1184151"/>
    <lineage>
        <taxon>Bacteria</taxon>
        <taxon>Pseudomonadati</taxon>
        <taxon>Verrucomicrobiota</taxon>
        <taxon>Opitutia</taxon>
        <taxon>Opitutales</taxon>
        <taxon>Opitutaceae</taxon>
        <taxon>Termitidicoccus</taxon>
    </lineage>
</organism>
<evidence type="ECO:0000256" key="1">
    <source>
        <dbReference type="ARBA" id="ARBA00004974"/>
    </source>
</evidence>
<comment type="pathway">
    <text evidence="1 11">Amino-acid biosynthesis; L-isoleucine biosynthesis; L-isoleucine from 2-oxobutanoate: step 1/4.</text>
</comment>
<dbReference type="Pfam" id="PF02776">
    <property type="entry name" value="TPP_enzyme_N"/>
    <property type="match status" value="1"/>
</dbReference>
<evidence type="ECO:0000256" key="10">
    <source>
        <dbReference type="ARBA" id="ARBA00023304"/>
    </source>
</evidence>
<dbReference type="CDD" id="cd07035">
    <property type="entry name" value="TPP_PYR_POX_like"/>
    <property type="match status" value="1"/>
</dbReference>
<dbReference type="GO" id="GO:0003984">
    <property type="term" value="F:acetolactate synthase activity"/>
    <property type="evidence" value="ECO:0007669"/>
    <property type="project" value="UniProtKB-EC"/>
</dbReference>
<name>A0A178IGE7_9BACT</name>
<dbReference type="PROSITE" id="PS00187">
    <property type="entry name" value="TPP_ENZYMES"/>
    <property type="match status" value="1"/>
</dbReference>
<dbReference type="InterPro" id="IPR012001">
    <property type="entry name" value="Thiamin_PyroP_enz_TPP-bd_dom"/>
</dbReference>
<comment type="cofactor">
    <cofactor evidence="11">
        <name>thiamine diphosphate</name>
        <dbReference type="ChEBI" id="CHEBI:58937"/>
    </cofactor>
    <text evidence="11">Binds 1 thiamine pyrophosphate per subunit.</text>
</comment>
<feature type="domain" description="Thiamine pyrophosphate enzyme N-terminal TPP-binding" evidence="15">
    <location>
        <begin position="30"/>
        <end position="145"/>
    </location>
</feature>
<dbReference type="NCBIfam" id="TIGR00118">
    <property type="entry name" value="acolac_lg"/>
    <property type="match status" value="1"/>
</dbReference>
<evidence type="ECO:0000256" key="5">
    <source>
        <dbReference type="ARBA" id="ARBA00022605"/>
    </source>
</evidence>
<proteinExistence type="inferred from homology"/>
<protein>
    <recommendedName>
        <fullName evidence="4 11">Acetolactate synthase</fullName>
        <ecNumber evidence="4 11">2.2.1.6</ecNumber>
    </recommendedName>
</protein>
<reference evidence="16 17" key="1">
    <citation type="submission" date="2016-01" db="EMBL/GenBank/DDBJ databases">
        <title>High potential of lignocellulose degradation of a new Verrucomicrobia species.</title>
        <authorList>
            <person name="Wang Y."/>
            <person name="Shi Y."/>
            <person name="Qiu Z."/>
            <person name="Liu S."/>
            <person name="Yang H."/>
        </authorList>
    </citation>
    <scope>NUCLEOTIDE SEQUENCE [LARGE SCALE GENOMIC DNA]</scope>
    <source>
        <strain evidence="16 17">TSB47</strain>
    </source>
</reference>
<keyword evidence="6 11" id="KW-0808">Transferase</keyword>
<dbReference type="InterPro" id="IPR000399">
    <property type="entry name" value="TPP-bd_CS"/>
</dbReference>
<evidence type="ECO:0000256" key="6">
    <source>
        <dbReference type="ARBA" id="ARBA00022679"/>
    </source>
</evidence>
<dbReference type="GO" id="GO:0005948">
    <property type="term" value="C:acetolactate synthase complex"/>
    <property type="evidence" value="ECO:0007669"/>
    <property type="project" value="TreeGrafter"/>
</dbReference>
<dbReference type="Gene3D" id="3.40.50.970">
    <property type="match status" value="2"/>
</dbReference>
<comment type="pathway">
    <text evidence="2 11">Amino-acid biosynthesis; L-valine biosynthesis; L-valine from pyruvate: step 1/4.</text>
</comment>
<evidence type="ECO:0000256" key="9">
    <source>
        <dbReference type="ARBA" id="ARBA00023052"/>
    </source>
</evidence>
<evidence type="ECO:0000256" key="2">
    <source>
        <dbReference type="ARBA" id="ARBA00005025"/>
    </source>
</evidence>
<comment type="similarity">
    <text evidence="3 11">Belongs to the TPP enzyme family.</text>
</comment>
<dbReference type="GO" id="GO:0000287">
    <property type="term" value="F:magnesium ion binding"/>
    <property type="evidence" value="ECO:0007669"/>
    <property type="project" value="UniProtKB-UniRule"/>
</dbReference>
<dbReference type="Proteomes" id="UP000078486">
    <property type="component" value="Unassembled WGS sequence"/>
</dbReference>
<dbReference type="GO" id="GO:0009097">
    <property type="term" value="P:isoleucine biosynthetic process"/>
    <property type="evidence" value="ECO:0007669"/>
    <property type="project" value="UniProtKB-UniPathway"/>
</dbReference>
<evidence type="ECO:0000256" key="7">
    <source>
        <dbReference type="ARBA" id="ARBA00022723"/>
    </source>
</evidence>
<dbReference type="SUPFAM" id="SSF52518">
    <property type="entry name" value="Thiamin diphosphate-binding fold (THDP-binding)"/>
    <property type="match status" value="2"/>
</dbReference>
<comment type="caution">
    <text evidence="16">The sequence shown here is derived from an EMBL/GenBank/DDBJ whole genome shotgun (WGS) entry which is preliminary data.</text>
</comment>
<keyword evidence="10 11" id="KW-0100">Branched-chain amino acid biosynthesis</keyword>
<dbReference type="InterPro" id="IPR012000">
    <property type="entry name" value="Thiamin_PyroP_enz_cen_dom"/>
</dbReference>
<evidence type="ECO:0000256" key="8">
    <source>
        <dbReference type="ARBA" id="ARBA00022842"/>
    </source>
</evidence>
<keyword evidence="9 11" id="KW-0786">Thiamine pyrophosphate</keyword>
<dbReference type="UniPathway" id="UPA00047">
    <property type="reaction ID" value="UER00055"/>
</dbReference>
<dbReference type="STRING" id="1184151.AW736_18045"/>
<keyword evidence="8 11" id="KW-0460">Magnesium</keyword>
<dbReference type="GO" id="GO:0009099">
    <property type="term" value="P:L-valine biosynthetic process"/>
    <property type="evidence" value="ECO:0007669"/>
    <property type="project" value="UniProtKB-UniPathway"/>
</dbReference>
<evidence type="ECO:0000256" key="3">
    <source>
        <dbReference type="ARBA" id="ARBA00007812"/>
    </source>
</evidence>
<dbReference type="InterPro" id="IPR029035">
    <property type="entry name" value="DHS-like_NAD/FAD-binding_dom"/>
</dbReference>
<dbReference type="GO" id="GO:0050660">
    <property type="term" value="F:flavin adenine dinucleotide binding"/>
    <property type="evidence" value="ECO:0007669"/>
    <property type="project" value="InterPro"/>
</dbReference>
<comment type="catalytic activity">
    <reaction evidence="11">
        <text>2 pyruvate + H(+) = (2S)-2-acetolactate + CO2</text>
        <dbReference type="Rhea" id="RHEA:25249"/>
        <dbReference type="ChEBI" id="CHEBI:15361"/>
        <dbReference type="ChEBI" id="CHEBI:15378"/>
        <dbReference type="ChEBI" id="CHEBI:16526"/>
        <dbReference type="ChEBI" id="CHEBI:58476"/>
        <dbReference type="EC" id="2.2.1.6"/>
    </reaction>
</comment>
<evidence type="ECO:0000256" key="11">
    <source>
        <dbReference type="RuleBase" id="RU003591"/>
    </source>
</evidence>
<dbReference type="PANTHER" id="PTHR18968:SF13">
    <property type="entry name" value="ACETOLACTATE SYNTHASE CATALYTIC SUBUNIT, MITOCHONDRIAL"/>
    <property type="match status" value="1"/>
</dbReference>
<sequence>MKKTARRSAAAEAKAAAKSAKPATRPARQMNGADCVVECLVRENVDVIFAYPGGASLELHQALARTKDIRVVLPRHEQGGAFAAEGYARASGKVGVCMATSGPGATNLVSAIADAFMDSIPLVAITGQVYSKYIGKSAFQETDFFGMTLPIVKHSYLVLDAADLPRVFKEAFHLARSGRPGPVVIDIPKDVQQAAVTPVFPAATSFRNPLISLRQTATDGQLQHILSLVSAARKPVLYVGGGVISAEAHKELRAFAEKTGIPVATTLMGVGAFPENHPLSMRWFGMHGSAAGNWAVDESDLLLAFGARFDDRITGDTNRFAPHAQIVHLDIDAAEHNKNKRVHYPVCADLKDALARLNKLIVAKKFTAPDTGDWLPRIAEWKKQHPFSYGESQHILPQEAIHALYELTKGEAIIATGVGQHQMWAAQFYTFDEPRRLISSLGLGAMGFGYPAALGAKVACPDRQVIDIDGDGSFMMNIQELAMAKIENIAAKAMILNNQHLGMVTQWEDRFYQSVRGQTILGDADNIGGPHNIPGLYPDFAQIAAGFGVKGRRVIKKAELREAIQEMLDHDGPYLLDVVVPHSEHVLPMIPAGKSVKEMILS</sequence>
<feature type="region of interest" description="Disordered" evidence="12">
    <location>
        <begin position="1"/>
        <end position="27"/>
    </location>
</feature>
<feature type="compositionally biased region" description="Low complexity" evidence="12">
    <location>
        <begin position="7"/>
        <end position="27"/>
    </location>
</feature>
<dbReference type="InterPro" id="IPR039368">
    <property type="entry name" value="AHAS_TPP"/>
</dbReference>
<dbReference type="FunFam" id="3.40.50.1220:FF:000008">
    <property type="entry name" value="Acetolactate synthase"/>
    <property type="match status" value="1"/>
</dbReference>
<dbReference type="UniPathway" id="UPA00049">
    <property type="reaction ID" value="UER00059"/>
</dbReference>
<dbReference type="InterPro" id="IPR012846">
    <property type="entry name" value="Acetolactate_synth_lsu"/>
</dbReference>
<dbReference type="AlphaFoldDB" id="A0A178IGE7"/>
<feature type="domain" description="Thiamine pyrophosphate enzyme central" evidence="13">
    <location>
        <begin position="222"/>
        <end position="357"/>
    </location>
</feature>
<evidence type="ECO:0000259" key="15">
    <source>
        <dbReference type="Pfam" id="PF02776"/>
    </source>
</evidence>
<evidence type="ECO:0000259" key="13">
    <source>
        <dbReference type="Pfam" id="PF00205"/>
    </source>
</evidence>
<dbReference type="FunFam" id="3.40.50.970:FF:000007">
    <property type="entry name" value="Acetolactate synthase"/>
    <property type="match status" value="1"/>
</dbReference>
<dbReference type="Gene3D" id="3.40.50.1220">
    <property type="entry name" value="TPP-binding domain"/>
    <property type="match status" value="1"/>
</dbReference>
<accession>A0A178IGE7</accession>